<dbReference type="EMBL" id="QVID01000001">
    <property type="protein sequence ID" value="RFN58615.1"/>
    <property type="molecule type" value="Genomic_DNA"/>
</dbReference>
<gene>
    <name evidence="1" type="ORF">DZ858_00610</name>
</gene>
<name>A0A3E1Q907_9FLAO</name>
<reference evidence="1 2" key="1">
    <citation type="journal article" date="2007" name="Int. J. Syst. Evol. Microbiol.">
        <title>Marixanthomonas ophiurae gen. nov., sp. nov., a marine bacterium of the family Flavobacteriaceae isolated from a deep-sea brittle star.</title>
        <authorList>
            <person name="Romanenko L.A."/>
            <person name="Uchino M."/>
            <person name="Frolova G.M."/>
            <person name="Mikhailov V.V."/>
        </authorList>
    </citation>
    <scope>NUCLEOTIDE SEQUENCE [LARGE SCALE GENOMIC DNA]</scope>
    <source>
        <strain evidence="1 2">KMM 3046</strain>
    </source>
</reference>
<proteinExistence type="predicted"/>
<dbReference type="Proteomes" id="UP000261082">
    <property type="component" value="Unassembled WGS sequence"/>
</dbReference>
<comment type="caution">
    <text evidence="1">The sequence shown here is derived from an EMBL/GenBank/DDBJ whole genome shotgun (WGS) entry which is preliminary data.</text>
</comment>
<keyword evidence="2" id="KW-1185">Reference proteome</keyword>
<evidence type="ECO:0000313" key="2">
    <source>
        <dbReference type="Proteomes" id="UP000261082"/>
    </source>
</evidence>
<dbReference type="AlphaFoldDB" id="A0A3E1Q907"/>
<sequence>MNEFYSLKNENSAENKFQLTDLGNTFISAIIGKRSRTGWGESKNSSQTFFREPTEEDYNRHFANKIMDFNPTYEIEQLLEFHFKFYTKNNPSKKETFLKHIKYIVLPIIKGYKNSNVQTELVEEWLVNKMGGKESDNFNFKFGDINSPAQFQINSNNSVQKQNVEYSNENVKELFELIKKDLKKLNITEQEELKYEIRNAENKFDKGKDIHNRLLIIGDLIKDIGIGVFTSLVSSPLYEIMKPLLGI</sequence>
<dbReference type="RefSeq" id="WP_117157642.1">
    <property type="nucleotide sequence ID" value="NZ_QVID01000001.1"/>
</dbReference>
<protein>
    <submittedName>
        <fullName evidence="1">Uncharacterized protein</fullName>
    </submittedName>
</protein>
<evidence type="ECO:0000313" key="1">
    <source>
        <dbReference type="EMBL" id="RFN58615.1"/>
    </source>
</evidence>
<accession>A0A3E1Q907</accession>
<organism evidence="1 2">
    <name type="scientific">Marixanthomonas ophiurae</name>
    <dbReference type="NCBI Taxonomy" id="387659"/>
    <lineage>
        <taxon>Bacteria</taxon>
        <taxon>Pseudomonadati</taxon>
        <taxon>Bacteroidota</taxon>
        <taxon>Flavobacteriia</taxon>
        <taxon>Flavobacteriales</taxon>
        <taxon>Flavobacteriaceae</taxon>
        <taxon>Marixanthomonas</taxon>
    </lineage>
</organism>
<dbReference type="OrthoDB" id="1344571at2"/>